<evidence type="ECO:0008006" key="4">
    <source>
        <dbReference type="Google" id="ProtNLM"/>
    </source>
</evidence>
<feature type="region of interest" description="Disordered" evidence="1">
    <location>
        <begin position="414"/>
        <end position="443"/>
    </location>
</feature>
<dbReference type="AlphaFoldDB" id="A0A427YU35"/>
<feature type="compositionally biased region" description="Gly residues" evidence="1">
    <location>
        <begin position="159"/>
        <end position="180"/>
    </location>
</feature>
<evidence type="ECO:0000256" key="1">
    <source>
        <dbReference type="SAM" id="MobiDB-lite"/>
    </source>
</evidence>
<protein>
    <recommendedName>
        <fullName evidence="4">Arrestin-like N-terminal domain-containing protein</fullName>
    </recommendedName>
</protein>
<organism evidence="2 3">
    <name type="scientific">Saitozyma podzolica</name>
    <dbReference type="NCBI Taxonomy" id="1890683"/>
    <lineage>
        <taxon>Eukaryota</taxon>
        <taxon>Fungi</taxon>
        <taxon>Dikarya</taxon>
        <taxon>Basidiomycota</taxon>
        <taxon>Agaricomycotina</taxon>
        <taxon>Tremellomycetes</taxon>
        <taxon>Tremellales</taxon>
        <taxon>Trimorphomycetaceae</taxon>
        <taxon>Saitozyma</taxon>
    </lineage>
</organism>
<feature type="compositionally biased region" description="Basic and acidic residues" evidence="1">
    <location>
        <begin position="244"/>
        <end position="253"/>
    </location>
</feature>
<reference evidence="2 3" key="1">
    <citation type="submission" date="2018-11" db="EMBL/GenBank/DDBJ databases">
        <title>Genome sequence of Saitozyma podzolica DSM 27192.</title>
        <authorList>
            <person name="Aliyu H."/>
            <person name="Gorte O."/>
            <person name="Ochsenreither K."/>
        </authorList>
    </citation>
    <scope>NUCLEOTIDE SEQUENCE [LARGE SCALE GENOMIC DNA]</scope>
    <source>
        <strain evidence="2 3">DSM 27192</strain>
    </source>
</reference>
<comment type="caution">
    <text evidence="2">The sequence shown here is derived from an EMBL/GenBank/DDBJ whole genome shotgun (WGS) entry which is preliminary data.</text>
</comment>
<accession>A0A427YU35</accession>
<keyword evidence="3" id="KW-1185">Reference proteome</keyword>
<evidence type="ECO:0000313" key="3">
    <source>
        <dbReference type="Proteomes" id="UP000279259"/>
    </source>
</evidence>
<feature type="compositionally biased region" description="Low complexity" evidence="1">
    <location>
        <begin position="143"/>
        <end position="154"/>
    </location>
</feature>
<dbReference type="OrthoDB" id="2584045at2759"/>
<proteinExistence type="predicted"/>
<evidence type="ECO:0000313" key="2">
    <source>
        <dbReference type="EMBL" id="RSH94654.1"/>
    </source>
</evidence>
<dbReference type="Proteomes" id="UP000279259">
    <property type="component" value="Unassembled WGS sequence"/>
</dbReference>
<dbReference type="EMBL" id="RSCD01000002">
    <property type="protein sequence ID" value="RSH94654.1"/>
    <property type="molecule type" value="Genomic_DNA"/>
</dbReference>
<feature type="region of interest" description="Disordered" evidence="1">
    <location>
        <begin position="143"/>
        <end position="257"/>
    </location>
</feature>
<name>A0A427YU35_9TREE</name>
<sequence>MSVHRPLPPLPPRTLLHAPSPLLANPNLYLKANSPDRAGLVDTNPPARIPPRPCPGTGVHALPAPGGLVRRLNLGPMRGWEDDVLFERKVEIRGRIVLEEGKQRFDFTIVVPTNLGPHDWHPNARITHTLTAEVVGQSKSSSSWFSSLSLSSPKHSGHNGTGQAGGGGIGSGAGAAGAGAGVMATPGPDAGAGPSTTSPSPTGRAVSPHPQPPPPPDSSRTGRSRSRGRATDKSSGRSKSKSRGGVEQERVDPPDAMGIARQMLVSWEDPSASSSKEGEDGAVPWLVGTYETHRPIRLVYNPDVAGGVSSLDMDIPIRAAGLGRVHLRWTSKVWTVCAPLQTSLRISADPGATIYSLRVSLTQTTTIHSPRDVSTPTYPVDVEGIKTVRQYEIWKQGVRPRKGEVLGEDTPALWRNSRFEGKGGAGDDEGEGERERESGENGEEYVVRGVGRLPDDKTMRPSTLAGILTPIEVSHSLLLEIWFSIDQPKSSDGPTNAAPPELSVMRTEKSVIVPSCALIPSVLSLPTYEDTPGTDPSNPPPTCPLCHLPPTSQFCQTCPPTSLLHARHDLDPDLVGDPSGVCKLCAERISGAAEEVWKGCACGMRLEDMEEWMEGAVGEGEGEQGRADWKYEVERGRTA</sequence>
<gene>
    <name evidence="2" type="ORF">EHS25_004459</name>
</gene>